<dbReference type="InterPro" id="IPR052032">
    <property type="entry name" value="ATP-dep_AA_Ligase"/>
</dbReference>
<dbReference type="SUPFAM" id="SSF56059">
    <property type="entry name" value="Glutathione synthetase ATP-binding domain-like"/>
    <property type="match status" value="1"/>
</dbReference>
<keyword evidence="3 4" id="KW-0067">ATP-binding</keyword>
<name>A0A0W1ADL0_9GAMM</name>
<dbReference type="InterPro" id="IPR011761">
    <property type="entry name" value="ATP-grasp"/>
</dbReference>
<evidence type="ECO:0000256" key="4">
    <source>
        <dbReference type="PROSITE-ProRule" id="PRU00409"/>
    </source>
</evidence>
<evidence type="ECO:0000313" key="7">
    <source>
        <dbReference type="Proteomes" id="UP000054729"/>
    </source>
</evidence>
<proteinExistence type="predicted"/>
<evidence type="ECO:0000313" key="6">
    <source>
        <dbReference type="EMBL" id="KTD79425.1"/>
    </source>
</evidence>
<dbReference type="EMBL" id="LNZB01000036">
    <property type="protein sequence ID" value="KTD79425.1"/>
    <property type="molecule type" value="Genomic_DNA"/>
</dbReference>
<dbReference type="PANTHER" id="PTHR43585">
    <property type="entry name" value="FUMIPYRROLE BIOSYNTHESIS PROTEIN C"/>
    <property type="match status" value="1"/>
</dbReference>
<dbReference type="InterPro" id="IPR041472">
    <property type="entry name" value="BL00235/CARNS1_N"/>
</dbReference>
<dbReference type="PANTHER" id="PTHR43585:SF2">
    <property type="entry name" value="ATP-GRASP ENZYME FSQD"/>
    <property type="match status" value="1"/>
</dbReference>
<dbReference type="OrthoDB" id="9134168at2"/>
<sequence length="409" mass="45587">MTKSILFVNLSDESNLIKINTAKKLGHRIFLVAPELPYWAAPQIDKFIQADTTKFSDTLDKLHKECKYDPFHGVITILDKSVELVATIAEEFNLPGSSLIAATTVKHKYKMREALQKNQVAHPKFLFVKTLEDLQIAADYIGYPMIFKPVAASTSVAVFKLNNKEELEQKFQAMIQCQRTPFWLYPDEYIAEEFMQGQEVSAEGIINQGKIHFAGITSKFVDSPGFTEWMQCFPASLSLEQNQQVFNVVEKAIHAVGIDDCAFHVEVMITADGPKIVEINSRMAGSFIASHLVPLASGIDLVKLSIQTALGEPIEMMPSKLKFACERNLYAKENGTIADWLNTEGILDLAGVKEFKVLRAVREYVSVPPEGYNNLLCAVVTEAESFDSAIELARDALHNVRCIMTGVSV</sequence>
<dbReference type="STRING" id="66969.Lwal_1497"/>
<keyword evidence="7" id="KW-1185">Reference proteome</keyword>
<evidence type="ECO:0000256" key="2">
    <source>
        <dbReference type="ARBA" id="ARBA00022741"/>
    </source>
</evidence>
<evidence type="ECO:0000256" key="3">
    <source>
        <dbReference type="ARBA" id="ARBA00022840"/>
    </source>
</evidence>
<comment type="caution">
    <text evidence="6">The sequence shown here is derived from an EMBL/GenBank/DDBJ whole genome shotgun (WGS) entry which is preliminary data.</text>
</comment>
<dbReference type="Pfam" id="PF18130">
    <property type="entry name" value="ATPgrasp_N"/>
    <property type="match status" value="1"/>
</dbReference>
<dbReference type="GO" id="GO:0016874">
    <property type="term" value="F:ligase activity"/>
    <property type="evidence" value="ECO:0007669"/>
    <property type="project" value="UniProtKB-KW"/>
</dbReference>
<evidence type="ECO:0000256" key="1">
    <source>
        <dbReference type="ARBA" id="ARBA00022598"/>
    </source>
</evidence>
<dbReference type="GO" id="GO:0005524">
    <property type="term" value="F:ATP binding"/>
    <property type="evidence" value="ECO:0007669"/>
    <property type="project" value="UniProtKB-UniRule"/>
</dbReference>
<feature type="domain" description="ATP-grasp" evidence="5">
    <location>
        <begin position="112"/>
        <end position="310"/>
    </location>
</feature>
<dbReference type="Gene3D" id="3.30.470.20">
    <property type="entry name" value="ATP-grasp fold, B domain"/>
    <property type="match status" value="1"/>
</dbReference>
<keyword evidence="1" id="KW-0436">Ligase</keyword>
<dbReference type="RefSeq" id="WP_058480189.1">
    <property type="nucleotide sequence ID" value="NZ_CAAAIQ010000023.1"/>
</dbReference>
<dbReference type="Proteomes" id="UP000054729">
    <property type="component" value="Unassembled WGS sequence"/>
</dbReference>
<reference evidence="6 7" key="1">
    <citation type="submission" date="2015-11" db="EMBL/GenBank/DDBJ databases">
        <title>Genomic analysis of 38 Legionella species identifies large and diverse effector repertoires.</title>
        <authorList>
            <person name="Burstein D."/>
            <person name="Amaro F."/>
            <person name="Zusman T."/>
            <person name="Lifshitz Z."/>
            <person name="Cohen O."/>
            <person name="Gilbert J.A."/>
            <person name="Pupko T."/>
            <person name="Shuman H.A."/>
            <person name="Segal G."/>
        </authorList>
    </citation>
    <scope>NUCLEOTIDE SEQUENCE [LARGE SCALE GENOMIC DNA]</scope>
    <source>
        <strain evidence="6 7">ATCC 51914</strain>
    </source>
</reference>
<dbReference type="AlphaFoldDB" id="A0A0W1ADL0"/>
<dbReference type="PROSITE" id="PS50975">
    <property type="entry name" value="ATP_GRASP"/>
    <property type="match status" value="1"/>
</dbReference>
<gene>
    <name evidence="6" type="ORF">Lwal_1497</name>
</gene>
<dbReference type="PATRIC" id="fig|66969.6.peg.1635"/>
<keyword evidence="2 4" id="KW-0547">Nucleotide-binding</keyword>
<protein>
    <submittedName>
        <fullName evidence="6">Phosphoribosylglycinamide synthetase ATP-grasp (A) domain protein</fullName>
    </submittedName>
</protein>
<dbReference type="GO" id="GO:0046872">
    <property type="term" value="F:metal ion binding"/>
    <property type="evidence" value="ECO:0007669"/>
    <property type="project" value="InterPro"/>
</dbReference>
<dbReference type="Gene3D" id="3.40.50.20">
    <property type="match status" value="1"/>
</dbReference>
<evidence type="ECO:0000259" key="5">
    <source>
        <dbReference type="PROSITE" id="PS50975"/>
    </source>
</evidence>
<organism evidence="6 7">
    <name type="scientific">Legionella waltersii</name>
    <dbReference type="NCBI Taxonomy" id="66969"/>
    <lineage>
        <taxon>Bacteria</taxon>
        <taxon>Pseudomonadati</taxon>
        <taxon>Pseudomonadota</taxon>
        <taxon>Gammaproteobacteria</taxon>
        <taxon>Legionellales</taxon>
        <taxon>Legionellaceae</taxon>
        <taxon>Legionella</taxon>
    </lineage>
</organism>
<accession>A0A0W1ADL0</accession>
<dbReference type="Pfam" id="PF13535">
    <property type="entry name" value="ATP-grasp_4"/>
    <property type="match status" value="1"/>
</dbReference>